<sequence length="109" mass="12226">MKWIAMLILTSTLLVSTAQASDSLYDIYGQVTKVDDWPIYLGEKLQGHIKTITVNNQSFPVVAKPQVFRATNYPAMYPKVPASLSEVYPGKNVNLRLNGHSVFEIILTR</sequence>
<keyword evidence="3" id="KW-1185">Reference proteome</keyword>
<feature type="chain" id="PRO_5045521510" evidence="1">
    <location>
        <begin position="21"/>
        <end position="109"/>
    </location>
</feature>
<accession>A0ABS5U459</accession>
<comment type="caution">
    <text evidence="2">The sequence shown here is derived from an EMBL/GenBank/DDBJ whole genome shotgun (WGS) entry which is preliminary data.</text>
</comment>
<dbReference type="Proteomes" id="UP000784128">
    <property type="component" value="Unassembled WGS sequence"/>
</dbReference>
<gene>
    <name evidence="2" type="ORF">KJB30_01540</name>
</gene>
<dbReference type="RefSeq" id="WP_214296158.1">
    <property type="nucleotide sequence ID" value="NZ_JAHDYS010000001.1"/>
</dbReference>
<keyword evidence="1" id="KW-0732">Signal</keyword>
<feature type="signal peptide" evidence="1">
    <location>
        <begin position="1"/>
        <end position="20"/>
    </location>
</feature>
<dbReference type="EMBL" id="JAHDYS010000001">
    <property type="protein sequence ID" value="MBT1070458.1"/>
    <property type="molecule type" value="Genomic_DNA"/>
</dbReference>
<evidence type="ECO:0000313" key="3">
    <source>
        <dbReference type="Proteomes" id="UP000784128"/>
    </source>
</evidence>
<proteinExistence type="predicted"/>
<reference evidence="2 3" key="1">
    <citation type="submission" date="2021-05" db="EMBL/GenBank/DDBJ databases">
        <title>The draft genome of Geobacter chapellei DSM 13688.</title>
        <authorList>
            <person name="Xu Z."/>
            <person name="Masuda Y."/>
            <person name="Itoh H."/>
            <person name="Senoo K."/>
        </authorList>
    </citation>
    <scope>NUCLEOTIDE SEQUENCE [LARGE SCALE GENOMIC DNA]</scope>
    <source>
        <strain evidence="2 3">DSM 13688</strain>
    </source>
</reference>
<name>A0ABS5U459_9BACT</name>
<protein>
    <submittedName>
        <fullName evidence="2">Uncharacterized protein</fullName>
    </submittedName>
</protein>
<evidence type="ECO:0000256" key="1">
    <source>
        <dbReference type="SAM" id="SignalP"/>
    </source>
</evidence>
<evidence type="ECO:0000313" key="2">
    <source>
        <dbReference type="EMBL" id="MBT1070458.1"/>
    </source>
</evidence>
<organism evidence="2 3">
    <name type="scientific">Pelotalea chapellei</name>
    <dbReference type="NCBI Taxonomy" id="44671"/>
    <lineage>
        <taxon>Bacteria</taxon>
        <taxon>Pseudomonadati</taxon>
        <taxon>Thermodesulfobacteriota</taxon>
        <taxon>Desulfuromonadia</taxon>
        <taxon>Geobacterales</taxon>
        <taxon>Geobacteraceae</taxon>
        <taxon>Pelotalea</taxon>
    </lineage>
</organism>